<sequence>MIDLYTANTFNGQRATIMLEEIELDHRVHHLALRKGEQRQPDFLKLNPSGRIPVLVEREYCDSTPFVLTQSVAIVQYLAERSGQLLPDSLAERARVYEWMQFHATDISSALFSAFYLHRLIKPAQKQAADLLRLRVHDFYRHFDRRLRKHEFLAGSQYSIADIITLPAVIAQQDKLTEYNHLMRWSQQLQLRPAVQRGLSIPQPELSHEN</sequence>
<keyword evidence="3" id="KW-0808">Transferase</keyword>
<dbReference type="InterPro" id="IPR004045">
    <property type="entry name" value="Glutathione_S-Trfase_N"/>
</dbReference>
<dbReference type="CDD" id="cd03048">
    <property type="entry name" value="GST_N_Ure2p_like"/>
    <property type="match status" value="1"/>
</dbReference>
<dbReference type="GO" id="GO:0016740">
    <property type="term" value="F:transferase activity"/>
    <property type="evidence" value="ECO:0007669"/>
    <property type="project" value="UniProtKB-KW"/>
</dbReference>
<dbReference type="SFLD" id="SFLDG01150">
    <property type="entry name" value="Main.1:_Beta-like"/>
    <property type="match status" value="1"/>
</dbReference>
<dbReference type="InterPro" id="IPR004046">
    <property type="entry name" value="GST_C"/>
</dbReference>
<feature type="domain" description="GST N-terminal" evidence="1">
    <location>
        <begin position="1"/>
        <end position="86"/>
    </location>
</feature>
<dbReference type="SUPFAM" id="SSF47616">
    <property type="entry name" value="GST C-terminal domain-like"/>
    <property type="match status" value="1"/>
</dbReference>
<dbReference type="PANTHER" id="PTHR44051">
    <property type="entry name" value="GLUTATHIONE S-TRANSFERASE-RELATED"/>
    <property type="match status" value="1"/>
</dbReference>
<dbReference type="AlphaFoldDB" id="A0A7Z0MNS7"/>
<dbReference type="EMBL" id="JACCHS010000072">
    <property type="protein sequence ID" value="NYT47036.1"/>
    <property type="molecule type" value="Genomic_DNA"/>
</dbReference>
<dbReference type="SFLD" id="SFLDS00019">
    <property type="entry name" value="Glutathione_Transferase_(cytos"/>
    <property type="match status" value="1"/>
</dbReference>
<proteinExistence type="predicted"/>
<dbReference type="Pfam" id="PF13409">
    <property type="entry name" value="GST_N_2"/>
    <property type="match status" value="1"/>
</dbReference>
<dbReference type="Pfam" id="PF00043">
    <property type="entry name" value="GST_C"/>
    <property type="match status" value="1"/>
</dbReference>
<dbReference type="Gene3D" id="1.20.1050.10">
    <property type="match status" value="1"/>
</dbReference>
<gene>
    <name evidence="3" type="ORF">H0A75_04925</name>
</gene>
<evidence type="ECO:0000313" key="3">
    <source>
        <dbReference type="EMBL" id="NYT47036.1"/>
    </source>
</evidence>
<dbReference type="SUPFAM" id="SSF52833">
    <property type="entry name" value="Thioredoxin-like"/>
    <property type="match status" value="1"/>
</dbReference>
<name>A0A7Z0MNS7_9GAMM</name>
<dbReference type="PANTHER" id="PTHR44051:SF22">
    <property type="entry name" value="DISULFIDE-BOND OXIDOREDUCTASE YGHU"/>
    <property type="match status" value="1"/>
</dbReference>
<reference evidence="3 4" key="1">
    <citation type="submission" date="2020-05" db="EMBL/GenBank/DDBJ databases">
        <title>Horizontal transmission and recombination maintain forever young bacterial symbiont genomes.</title>
        <authorList>
            <person name="Russell S.L."/>
            <person name="Pepper-Tunick E."/>
            <person name="Svedberg J."/>
            <person name="Byrne A."/>
            <person name="Ruelas Castillo J."/>
            <person name="Vollmers C."/>
            <person name="Beinart R.A."/>
            <person name="Corbett-Detig R."/>
        </authorList>
    </citation>
    <scope>NUCLEOTIDE SEQUENCE [LARGE SCALE GENOMIC DNA]</scope>
    <source>
        <strain evidence="3">4727-3</strain>
    </source>
</reference>
<dbReference type="Proteomes" id="UP000537890">
    <property type="component" value="Unassembled WGS sequence"/>
</dbReference>
<dbReference type="PROSITE" id="PS50405">
    <property type="entry name" value="GST_CTER"/>
    <property type="match status" value="1"/>
</dbReference>
<dbReference type="InterPro" id="IPR036249">
    <property type="entry name" value="Thioredoxin-like_sf"/>
</dbReference>
<dbReference type="PROSITE" id="PS50404">
    <property type="entry name" value="GST_NTER"/>
    <property type="match status" value="1"/>
</dbReference>
<protein>
    <submittedName>
        <fullName evidence="3">Glutathione S-transferase family protein</fullName>
    </submittedName>
</protein>
<dbReference type="SFLD" id="SFLDG00358">
    <property type="entry name" value="Main_(cytGST)"/>
    <property type="match status" value="1"/>
</dbReference>
<dbReference type="Gene3D" id="3.40.30.10">
    <property type="entry name" value="Glutaredoxin"/>
    <property type="match status" value="1"/>
</dbReference>
<organism evidence="3 4">
    <name type="scientific">Candidatus Methanofishera endochildressiae</name>
    <dbReference type="NCBI Taxonomy" id="2738884"/>
    <lineage>
        <taxon>Bacteria</taxon>
        <taxon>Pseudomonadati</taxon>
        <taxon>Pseudomonadota</taxon>
        <taxon>Gammaproteobacteria</taxon>
        <taxon>Candidatus Methanofishera</taxon>
    </lineage>
</organism>
<feature type="domain" description="GST C-terminal" evidence="2">
    <location>
        <begin position="89"/>
        <end position="206"/>
    </location>
</feature>
<evidence type="ECO:0000313" key="4">
    <source>
        <dbReference type="Proteomes" id="UP000537890"/>
    </source>
</evidence>
<dbReference type="InterPro" id="IPR036282">
    <property type="entry name" value="Glutathione-S-Trfase_C_sf"/>
</dbReference>
<dbReference type="InterPro" id="IPR010987">
    <property type="entry name" value="Glutathione-S-Trfase_C-like"/>
</dbReference>
<comment type="caution">
    <text evidence="3">The sequence shown here is derived from an EMBL/GenBank/DDBJ whole genome shotgun (WGS) entry which is preliminary data.</text>
</comment>
<accession>A0A7Z0MNS7</accession>
<dbReference type="InterPro" id="IPR040079">
    <property type="entry name" value="Glutathione_S-Trfase"/>
</dbReference>
<evidence type="ECO:0000259" key="1">
    <source>
        <dbReference type="PROSITE" id="PS50404"/>
    </source>
</evidence>
<evidence type="ECO:0000259" key="2">
    <source>
        <dbReference type="PROSITE" id="PS50405"/>
    </source>
</evidence>